<gene>
    <name evidence="2" type="ORF">BOTNAR_0371g00010</name>
</gene>
<name>A0A4Z1HQC5_9HELO</name>
<evidence type="ECO:0000313" key="3">
    <source>
        <dbReference type="Proteomes" id="UP000297452"/>
    </source>
</evidence>
<evidence type="ECO:0000256" key="1">
    <source>
        <dbReference type="SAM" id="MobiDB-lite"/>
    </source>
</evidence>
<accession>A0A4Z1HQC5</accession>
<sequence>MEAIANISTNKQEALLEKQLVKSTNIGIPIIFSWTSTIEDRIKSLDVIPFNDAAYNPYIAPPPANSSSTLSTPERIMEGSSICLSTRGLPEPNELLYSQVPEGRDDELGPEVNELYVQSRVWSSHSDQLVNCSSTGRTERENKNVSSGYLSLPKGPNAFIYPFEKGMQWLCCLALDPGLLTSDVDGQSGEGGAEEEGASQKPQALNRASTALPLINLSSRPMSESQSLPNALRSTQKPHPSTG</sequence>
<dbReference type="Proteomes" id="UP000297452">
    <property type="component" value="Unassembled WGS sequence"/>
</dbReference>
<dbReference type="EMBL" id="PQXJ01000371">
    <property type="protein sequence ID" value="TGO51015.1"/>
    <property type="molecule type" value="Genomic_DNA"/>
</dbReference>
<feature type="region of interest" description="Disordered" evidence="1">
    <location>
        <begin position="184"/>
        <end position="243"/>
    </location>
</feature>
<dbReference type="AlphaFoldDB" id="A0A4Z1HQC5"/>
<evidence type="ECO:0000313" key="2">
    <source>
        <dbReference type="EMBL" id="TGO51015.1"/>
    </source>
</evidence>
<reference evidence="2 3" key="1">
    <citation type="submission" date="2017-12" db="EMBL/GenBank/DDBJ databases">
        <title>Comparative genomics of Botrytis spp.</title>
        <authorList>
            <person name="Valero-Jimenez C.A."/>
            <person name="Tapia P."/>
            <person name="Veloso J."/>
            <person name="Silva-Moreno E."/>
            <person name="Staats M."/>
            <person name="Valdes J.H."/>
            <person name="Van Kan J.A.L."/>
        </authorList>
    </citation>
    <scope>NUCLEOTIDE SEQUENCE [LARGE SCALE GENOMIC DNA]</scope>
    <source>
        <strain evidence="2 3">MUCL2120</strain>
    </source>
</reference>
<proteinExistence type="predicted"/>
<comment type="caution">
    <text evidence="2">The sequence shown here is derived from an EMBL/GenBank/DDBJ whole genome shotgun (WGS) entry which is preliminary data.</text>
</comment>
<organism evidence="2 3">
    <name type="scientific">Botryotinia narcissicola</name>
    <dbReference type="NCBI Taxonomy" id="278944"/>
    <lineage>
        <taxon>Eukaryota</taxon>
        <taxon>Fungi</taxon>
        <taxon>Dikarya</taxon>
        <taxon>Ascomycota</taxon>
        <taxon>Pezizomycotina</taxon>
        <taxon>Leotiomycetes</taxon>
        <taxon>Helotiales</taxon>
        <taxon>Sclerotiniaceae</taxon>
        <taxon>Botryotinia</taxon>
    </lineage>
</organism>
<keyword evidence="3" id="KW-1185">Reference proteome</keyword>
<feature type="compositionally biased region" description="Polar residues" evidence="1">
    <location>
        <begin position="216"/>
        <end position="243"/>
    </location>
</feature>
<protein>
    <submittedName>
        <fullName evidence="2">Uncharacterized protein</fullName>
    </submittedName>
</protein>
<dbReference type="OrthoDB" id="3563452at2759"/>